<organism evidence="3 4">
    <name type="scientific">Oikeobacillus pervagus</name>
    <dbReference type="NCBI Taxonomy" id="1325931"/>
    <lineage>
        <taxon>Bacteria</taxon>
        <taxon>Bacillati</taxon>
        <taxon>Bacillota</taxon>
        <taxon>Bacilli</taxon>
        <taxon>Bacillales</taxon>
        <taxon>Bacillaceae</taxon>
        <taxon>Oikeobacillus</taxon>
    </lineage>
</organism>
<dbReference type="GO" id="GO:0016791">
    <property type="term" value="F:phosphatase activity"/>
    <property type="evidence" value="ECO:0007669"/>
    <property type="project" value="TreeGrafter"/>
</dbReference>
<dbReference type="SUPFAM" id="SSF101215">
    <property type="entry name" value="KaiA/RbsU domain"/>
    <property type="match status" value="1"/>
</dbReference>
<dbReference type="EMBL" id="JAUSUC010000059">
    <property type="protein sequence ID" value="MDQ0216594.1"/>
    <property type="molecule type" value="Genomic_DNA"/>
</dbReference>
<evidence type="ECO:0000313" key="3">
    <source>
        <dbReference type="EMBL" id="MDQ0216594.1"/>
    </source>
</evidence>
<dbReference type="PANTHER" id="PTHR43156:SF15">
    <property type="entry name" value="PHOSPHOSERINE PHOSPHATASE RSBU"/>
    <property type="match status" value="1"/>
</dbReference>
<name>A0AAJ1T653_9BACI</name>
<keyword evidence="1 3" id="KW-0378">Hydrolase</keyword>
<dbReference type="PANTHER" id="PTHR43156">
    <property type="entry name" value="STAGE II SPORULATION PROTEIN E-RELATED"/>
    <property type="match status" value="1"/>
</dbReference>
<dbReference type="InterPro" id="IPR001932">
    <property type="entry name" value="PPM-type_phosphatase-like_dom"/>
</dbReference>
<dbReference type="Gene3D" id="1.10.1240.30">
    <property type="entry name" value="KaiA/RbsU domain"/>
    <property type="match status" value="1"/>
</dbReference>
<dbReference type="EC" id="3.1.3.3" evidence="3"/>
<dbReference type="Pfam" id="PF08673">
    <property type="entry name" value="RsbU_N"/>
    <property type="match status" value="1"/>
</dbReference>
<dbReference type="InterPro" id="IPR014787">
    <property type="entry name" value="PSer_Pase_RsbU_N"/>
</dbReference>
<dbReference type="Gene3D" id="3.60.40.10">
    <property type="entry name" value="PPM-type phosphatase domain"/>
    <property type="match status" value="1"/>
</dbReference>
<dbReference type="RefSeq" id="WP_307258660.1">
    <property type="nucleotide sequence ID" value="NZ_JAUSUC010000059.1"/>
</dbReference>
<feature type="domain" description="PPM-type phosphatase" evidence="2">
    <location>
        <begin position="119"/>
        <end position="334"/>
    </location>
</feature>
<dbReference type="Proteomes" id="UP001237207">
    <property type="component" value="Unassembled WGS sequence"/>
</dbReference>
<proteinExistence type="predicted"/>
<dbReference type="AlphaFoldDB" id="A0AAJ1T653"/>
<sequence length="336" mass="38568">MSLKEVISHEYNEIIKSYLEEQTEQALYLSQKFSRKLIEQHVSPEEIISLHKNALLKNEPNISLNVLHSFDILLEVMMGYGLAYREHQSLRSIQQELKTEIEVAANMQQTLLGTTIPQIEGLDIGAISVPAKQMSGDYYHFVQDEDGSLSIAIADIIGKGIPAALCMSMIKYAMDSLPDHRYYPSSVLSSLNRVVEQNVDPSMFISMFYGLYEMDEHLFHFSSAGHEPGFYFEASTQIFTELKAKGLLLGVDKKSRYRQYKKKIAPGDMIILLSDGVTECRINEGFIERETLIEYIKKYIHLKSQDIVNKIYKELEALQDFQLRDDFTLIILKRDM</sequence>
<protein>
    <submittedName>
        <fullName evidence="3">Sigma-B regulation protein RsbU (Phosphoserine phosphatase)</fullName>
        <ecNumber evidence="3">3.1.3.3</ecNumber>
    </submittedName>
</protein>
<dbReference type="Pfam" id="PF07228">
    <property type="entry name" value="SpoIIE"/>
    <property type="match status" value="1"/>
</dbReference>
<gene>
    <name evidence="3" type="ORF">J2S13_003056</name>
</gene>
<dbReference type="InterPro" id="IPR036457">
    <property type="entry name" value="PPM-type-like_dom_sf"/>
</dbReference>
<evidence type="ECO:0000256" key="1">
    <source>
        <dbReference type="ARBA" id="ARBA00022801"/>
    </source>
</evidence>
<comment type="caution">
    <text evidence="3">The sequence shown here is derived from an EMBL/GenBank/DDBJ whole genome shotgun (WGS) entry which is preliminary data.</text>
</comment>
<evidence type="ECO:0000259" key="2">
    <source>
        <dbReference type="SMART" id="SM00331"/>
    </source>
</evidence>
<accession>A0AAJ1T653</accession>
<evidence type="ECO:0000313" key="4">
    <source>
        <dbReference type="Proteomes" id="UP001237207"/>
    </source>
</evidence>
<keyword evidence="4" id="KW-1185">Reference proteome</keyword>
<dbReference type="SMART" id="SM00331">
    <property type="entry name" value="PP2C_SIG"/>
    <property type="match status" value="1"/>
</dbReference>
<dbReference type="InterPro" id="IPR017944">
    <property type="entry name" value="KaiA/RbsU_helical_domain_sf"/>
</dbReference>
<reference evidence="3" key="1">
    <citation type="submission" date="2023-07" db="EMBL/GenBank/DDBJ databases">
        <title>Genomic Encyclopedia of Type Strains, Phase IV (KMG-IV): sequencing the most valuable type-strain genomes for metagenomic binning, comparative biology and taxonomic classification.</title>
        <authorList>
            <person name="Goeker M."/>
        </authorList>
    </citation>
    <scope>NUCLEOTIDE SEQUENCE</scope>
    <source>
        <strain evidence="3">DSM 23947</strain>
    </source>
</reference>
<dbReference type="InterPro" id="IPR052016">
    <property type="entry name" value="Bact_Sigma-Reg"/>
</dbReference>
<dbReference type="SUPFAM" id="SSF81606">
    <property type="entry name" value="PP2C-like"/>
    <property type="match status" value="1"/>
</dbReference>
<dbReference type="FunFam" id="3.60.40.10:FF:000045">
    <property type="entry name" value="Stage II sporulation protein E"/>
    <property type="match status" value="1"/>
</dbReference>